<sequence>MVRFFIAHGADPNRLGDCYDKRWETSHVQLRQKIDSRSLLELGGIEDDFSTWCNGVCVDEEPMFCTTTYVAIYYDQMPILRFLLEYGVHPEPEDIQLARKKGNEEAVGLLSRSSNEDVPRKKSCFQE</sequence>
<feature type="region of interest" description="Disordered" evidence="1">
    <location>
        <begin position="108"/>
        <end position="127"/>
    </location>
</feature>
<evidence type="ECO:0008006" key="4">
    <source>
        <dbReference type="Google" id="ProtNLM"/>
    </source>
</evidence>
<evidence type="ECO:0000256" key="1">
    <source>
        <dbReference type="SAM" id="MobiDB-lite"/>
    </source>
</evidence>
<protein>
    <recommendedName>
        <fullName evidence="4">Ankyrin repeat protein</fullName>
    </recommendedName>
</protein>
<dbReference type="Proteomes" id="UP000813423">
    <property type="component" value="Unassembled WGS sequence"/>
</dbReference>
<dbReference type="Gene3D" id="1.25.40.20">
    <property type="entry name" value="Ankyrin repeat-containing domain"/>
    <property type="match status" value="1"/>
</dbReference>
<comment type="caution">
    <text evidence="2">The sequence shown here is derived from an EMBL/GenBank/DDBJ whole genome shotgun (WGS) entry which is preliminary data.</text>
</comment>
<evidence type="ECO:0000313" key="3">
    <source>
        <dbReference type="Proteomes" id="UP000813423"/>
    </source>
</evidence>
<proteinExistence type="predicted"/>
<dbReference type="InterPro" id="IPR036770">
    <property type="entry name" value="Ankyrin_rpt-contain_sf"/>
</dbReference>
<gene>
    <name evidence="2" type="ORF">KXV57_004007</name>
</gene>
<dbReference type="AlphaFoldDB" id="A0A9P8NMI8"/>
<evidence type="ECO:0000313" key="2">
    <source>
        <dbReference type="EMBL" id="KAH1907726.1"/>
    </source>
</evidence>
<accession>A0A9P8NMI8</accession>
<organism evidence="2 3">
    <name type="scientific">Aspergillus fumigatus</name>
    <name type="common">Neosartorya fumigata</name>
    <dbReference type="NCBI Taxonomy" id="746128"/>
    <lineage>
        <taxon>Eukaryota</taxon>
        <taxon>Fungi</taxon>
        <taxon>Dikarya</taxon>
        <taxon>Ascomycota</taxon>
        <taxon>Pezizomycotina</taxon>
        <taxon>Eurotiomycetes</taxon>
        <taxon>Eurotiomycetidae</taxon>
        <taxon>Eurotiales</taxon>
        <taxon>Aspergillaceae</taxon>
        <taxon>Aspergillus</taxon>
        <taxon>Aspergillus subgen. Fumigati</taxon>
    </lineage>
</organism>
<reference evidence="2" key="1">
    <citation type="submission" date="2021-08" db="EMBL/GenBank/DDBJ databases">
        <title>Global Aspergillus fumigatus from environmental and clinical sources.</title>
        <authorList>
            <person name="Barber A."/>
            <person name="Sae-Ong T."/>
        </authorList>
    </citation>
    <scope>NUCLEOTIDE SEQUENCE</scope>
    <source>
        <strain evidence="2">NRZ-2016-071</strain>
    </source>
</reference>
<dbReference type="EMBL" id="JAIBSC010000025">
    <property type="protein sequence ID" value="KAH1907726.1"/>
    <property type="molecule type" value="Genomic_DNA"/>
</dbReference>
<name>A0A9P8NMI8_ASPFM</name>